<proteinExistence type="predicted"/>
<dbReference type="RefSeq" id="WP_109840000.1">
    <property type="nucleotide sequence ID" value="NZ_QGKM01000125.1"/>
</dbReference>
<comment type="caution">
    <text evidence="3">The sequence shown here is derived from an EMBL/GenBank/DDBJ whole genome shotgun (WGS) entry which is preliminary data.</text>
</comment>
<dbReference type="AlphaFoldDB" id="A0A317C121"/>
<evidence type="ECO:0000259" key="2">
    <source>
        <dbReference type="Pfam" id="PF07603"/>
    </source>
</evidence>
<accession>A0A317C121</accession>
<dbReference type="Pfam" id="PF07603">
    <property type="entry name" value="Lcl_C"/>
    <property type="match status" value="1"/>
</dbReference>
<dbReference type="Proteomes" id="UP000245539">
    <property type="component" value="Unassembled WGS sequence"/>
</dbReference>
<keyword evidence="4" id="KW-1185">Reference proteome</keyword>
<feature type="domain" description="Lcl C-terminal" evidence="2">
    <location>
        <begin position="46"/>
        <end position="175"/>
    </location>
</feature>
<evidence type="ECO:0000313" key="3">
    <source>
        <dbReference type="EMBL" id="PWQ92069.1"/>
    </source>
</evidence>
<dbReference type="OrthoDB" id="9793251at2"/>
<organism evidence="3 4">
    <name type="scientific">Leucothrix pacifica</name>
    <dbReference type="NCBI Taxonomy" id="1247513"/>
    <lineage>
        <taxon>Bacteria</taxon>
        <taxon>Pseudomonadati</taxon>
        <taxon>Pseudomonadota</taxon>
        <taxon>Gammaproteobacteria</taxon>
        <taxon>Thiotrichales</taxon>
        <taxon>Thiotrichaceae</taxon>
        <taxon>Leucothrix</taxon>
    </lineage>
</organism>
<protein>
    <recommendedName>
        <fullName evidence="2">Lcl C-terminal domain-containing protein</fullName>
    </recommendedName>
</protein>
<evidence type="ECO:0000256" key="1">
    <source>
        <dbReference type="SAM" id="SignalP"/>
    </source>
</evidence>
<evidence type="ECO:0000313" key="4">
    <source>
        <dbReference type="Proteomes" id="UP000245539"/>
    </source>
</evidence>
<feature type="chain" id="PRO_5016303736" description="Lcl C-terminal domain-containing protein" evidence="1">
    <location>
        <begin position="23"/>
        <end position="183"/>
    </location>
</feature>
<gene>
    <name evidence="3" type="ORF">DKW60_23085</name>
</gene>
<dbReference type="EMBL" id="QGKM01000125">
    <property type="protein sequence ID" value="PWQ92069.1"/>
    <property type="molecule type" value="Genomic_DNA"/>
</dbReference>
<reference evidence="3 4" key="1">
    <citation type="submission" date="2018-05" db="EMBL/GenBank/DDBJ databases">
        <title>Leucothrix arctica sp. nov., isolated from Arctic seawater.</title>
        <authorList>
            <person name="Choi A."/>
            <person name="Baek K."/>
        </authorList>
    </citation>
    <scope>NUCLEOTIDE SEQUENCE [LARGE SCALE GENOMIC DNA]</scope>
    <source>
        <strain evidence="3 4">JCM 18388</strain>
    </source>
</reference>
<sequence length="183" mass="20543">MKRPITYFAGLAIALFSGSLAAAQTCHSQLYQHTPTERFVLDGAVAIDKRTNLVWQRCPLGQVWNKSTSQCDFSVIAKNWKEAHDSAPEGWRVPNLKELASISEFSCNFPALNITVFPHLENWSFWTSTVVKRLDLDTAFGTVIGEYPNRAWSIGASSGVNLLDYKTDLKAVRFVKDFLPETK</sequence>
<name>A0A317C121_9GAMM</name>
<keyword evidence="1" id="KW-0732">Signal</keyword>
<feature type="signal peptide" evidence="1">
    <location>
        <begin position="1"/>
        <end position="22"/>
    </location>
</feature>
<dbReference type="InterPro" id="IPR011460">
    <property type="entry name" value="Lcl_C"/>
</dbReference>